<feature type="non-terminal residue" evidence="2">
    <location>
        <position position="77"/>
    </location>
</feature>
<name>A0A087RIY5_APTFO</name>
<proteinExistence type="predicted"/>
<keyword evidence="1" id="KW-1133">Transmembrane helix</keyword>
<dbReference type="STRING" id="9233.A0A087RIY5"/>
<protein>
    <submittedName>
        <fullName evidence="2">Uncharacterized protein</fullName>
    </submittedName>
</protein>
<dbReference type="AlphaFoldDB" id="A0A087RIY5"/>
<accession>A0A087RIY5</accession>
<dbReference type="EMBL" id="KL226392">
    <property type="protein sequence ID" value="KFM13439.1"/>
    <property type="molecule type" value="Genomic_DNA"/>
</dbReference>
<reference evidence="2 3" key="1">
    <citation type="submission" date="2014-04" db="EMBL/GenBank/DDBJ databases">
        <title>Genome evolution of avian class.</title>
        <authorList>
            <person name="Zhang G."/>
            <person name="Li C."/>
        </authorList>
    </citation>
    <scope>NUCLEOTIDE SEQUENCE [LARGE SCALE GENOMIC DNA]</scope>
    <source>
        <strain evidence="2">BGI_AS27</strain>
    </source>
</reference>
<feature type="transmembrane region" description="Helical" evidence="1">
    <location>
        <begin position="56"/>
        <end position="76"/>
    </location>
</feature>
<feature type="non-terminal residue" evidence="2">
    <location>
        <position position="1"/>
    </location>
</feature>
<gene>
    <name evidence="2" type="ORF">AS27_14085</name>
</gene>
<keyword evidence="1" id="KW-0812">Transmembrane</keyword>
<dbReference type="Proteomes" id="UP000053286">
    <property type="component" value="Unassembled WGS sequence"/>
</dbReference>
<keyword evidence="1" id="KW-0472">Membrane</keyword>
<evidence type="ECO:0000256" key="1">
    <source>
        <dbReference type="SAM" id="Phobius"/>
    </source>
</evidence>
<sequence length="77" mass="8937">NCTGVEDFKVCLGNTDNFCPTNISCQCKNEKPFCRCDYFRVDWKEYWYMGPKCNHLWNTLDLILVTILPAVALVIIV</sequence>
<organism evidence="2 3">
    <name type="scientific">Aptenodytes forsteri</name>
    <name type="common">Emperor penguin</name>
    <dbReference type="NCBI Taxonomy" id="9233"/>
    <lineage>
        <taxon>Eukaryota</taxon>
        <taxon>Metazoa</taxon>
        <taxon>Chordata</taxon>
        <taxon>Craniata</taxon>
        <taxon>Vertebrata</taxon>
        <taxon>Euteleostomi</taxon>
        <taxon>Archelosauria</taxon>
        <taxon>Archosauria</taxon>
        <taxon>Dinosauria</taxon>
        <taxon>Saurischia</taxon>
        <taxon>Theropoda</taxon>
        <taxon>Coelurosauria</taxon>
        <taxon>Aves</taxon>
        <taxon>Neognathae</taxon>
        <taxon>Neoaves</taxon>
        <taxon>Aequornithes</taxon>
        <taxon>Sphenisciformes</taxon>
        <taxon>Spheniscidae</taxon>
        <taxon>Aptenodytes</taxon>
    </lineage>
</organism>
<keyword evidence="3" id="KW-1185">Reference proteome</keyword>
<evidence type="ECO:0000313" key="2">
    <source>
        <dbReference type="EMBL" id="KFM13439.1"/>
    </source>
</evidence>
<evidence type="ECO:0000313" key="3">
    <source>
        <dbReference type="Proteomes" id="UP000053286"/>
    </source>
</evidence>